<feature type="region of interest" description="Disordered" evidence="12">
    <location>
        <begin position="71"/>
        <end position="90"/>
    </location>
</feature>
<dbReference type="PANTHER" id="PTHR45628:SF5">
    <property type="entry name" value="VOLTAGE-DEPENDENT R-TYPE CALCIUM CHANNEL SUBUNIT ALPHA-1E"/>
    <property type="match status" value="1"/>
</dbReference>
<evidence type="ECO:0000256" key="10">
    <source>
        <dbReference type="ARBA" id="ARBA00023136"/>
    </source>
</evidence>
<feature type="transmembrane region" description="Helical" evidence="13">
    <location>
        <begin position="117"/>
        <end position="136"/>
    </location>
</feature>
<dbReference type="InterPro" id="IPR005821">
    <property type="entry name" value="Ion_trans_dom"/>
</dbReference>
<keyword evidence="16" id="KW-1185">Reference proteome</keyword>
<evidence type="ECO:0000313" key="16">
    <source>
        <dbReference type="Proteomes" id="UP001469553"/>
    </source>
</evidence>
<dbReference type="Gene3D" id="1.20.120.350">
    <property type="entry name" value="Voltage-gated potassium channels. Chain C"/>
    <property type="match status" value="1"/>
</dbReference>
<comment type="subcellular location">
    <subcellularLocation>
        <location evidence="1">Membrane</location>
        <topology evidence="1">Multi-pass membrane protein</topology>
    </subcellularLocation>
</comment>
<keyword evidence="10 13" id="KW-0472">Membrane</keyword>
<evidence type="ECO:0000256" key="8">
    <source>
        <dbReference type="ARBA" id="ARBA00022989"/>
    </source>
</evidence>
<name>A0ABV0YGG1_9TELE</name>
<keyword evidence="2" id="KW-0813">Transport</keyword>
<dbReference type="InterPro" id="IPR050599">
    <property type="entry name" value="VDCC_alpha-1_subunit"/>
</dbReference>
<comment type="caution">
    <text evidence="15">The sequence shown here is derived from an EMBL/GenBank/DDBJ whole genome shotgun (WGS) entry which is preliminary data.</text>
</comment>
<evidence type="ECO:0000256" key="7">
    <source>
        <dbReference type="ARBA" id="ARBA00022882"/>
    </source>
</evidence>
<evidence type="ECO:0000256" key="2">
    <source>
        <dbReference type="ARBA" id="ARBA00022448"/>
    </source>
</evidence>
<evidence type="ECO:0000256" key="5">
    <source>
        <dbReference type="ARBA" id="ARBA00022692"/>
    </source>
</evidence>
<keyword evidence="8 13" id="KW-1133">Transmembrane helix</keyword>
<evidence type="ECO:0000256" key="4">
    <source>
        <dbReference type="ARBA" id="ARBA00022673"/>
    </source>
</evidence>
<evidence type="ECO:0000256" key="11">
    <source>
        <dbReference type="ARBA" id="ARBA00023303"/>
    </source>
</evidence>
<dbReference type="SUPFAM" id="SSF81324">
    <property type="entry name" value="Voltage-gated potassium channels"/>
    <property type="match status" value="1"/>
</dbReference>
<dbReference type="EMBL" id="JAHRIP010031179">
    <property type="protein sequence ID" value="MEQ2292914.1"/>
    <property type="molecule type" value="Genomic_DNA"/>
</dbReference>
<protein>
    <submittedName>
        <fullName evidence="15">Voltage-dependent R-type calcium channel subunit alpha-1E</fullName>
    </submittedName>
</protein>
<dbReference type="InterPro" id="IPR027359">
    <property type="entry name" value="Volt_channel_dom_sf"/>
</dbReference>
<feature type="domain" description="Ion transport" evidence="14">
    <location>
        <begin position="118"/>
        <end position="278"/>
    </location>
</feature>
<evidence type="ECO:0000256" key="1">
    <source>
        <dbReference type="ARBA" id="ARBA00004141"/>
    </source>
</evidence>
<keyword evidence="9" id="KW-0406">Ion transport</keyword>
<dbReference type="PANTHER" id="PTHR45628">
    <property type="entry name" value="VOLTAGE-DEPENDENT CALCIUM CHANNEL TYPE A SUBUNIT ALPHA-1"/>
    <property type="match status" value="1"/>
</dbReference>
<gene>
    <name evidence="15" type="primary">CACNA1E_6</name>
    <name evidence="15" type="ORF">AMECASPLE_027723</name>
</gene>
<keyword evidence="5 13" id="KW-0812">Transmembrane</keyword>
<accession>A0ABV0YGG1</accession>
<keyword evidence="3" id="KW-0109">Calcium transport</keyword>
<evidence type="ECO:0000256" key="6">
    <source>
        <dbReference type="ARBA" id="ARBA00022837"/>
    </source>
</evidence>
<evidence type="ECO:0000256" key="13">
    <source>
        <dbReference type="SAM" id="Phobius"/>
    </source>
</evidence>
<feature type="transmembrane region" description="Helical" evidence="13">
    <location>
        <begin position="250"/>
        <end position="272"/>
    </location>
</feature>
<evidence type="ECO:0000256" key="3">
    <source>
        <dbReference type="ARBA" id="ARBA00022568"/>
    </source>
</evidence>
<keyword evidence="6" id="KW-0106">Calcium</keyword>
<evidence type="ECO:0000259" key="14">
    <source>
        <dbReference type="Pfam" id="PF00520"/>
    </source>
</evidence>
<proteinExistence type="predicted"/>
<feature type="compositionally biased region" description="Acidic residues" evidence="12">
    <location>
        <begin position="76"/>
        <end position="86"/>
    </location>
</feature>
<evidence type="ECO:0000256" key="9">
    <source>
        <dbReference type="ARBA" id="ARBA00023065"/>
    </source>
</evidence>
<sequence length="291" mass="33403">MDQYEPLCQNISVEPALEGKEYTVSTIESEKRKISIKRDKSNLEGSVAIEMSTQPLLELTPVTENSKELQAYQSEQNEEETEDEEPPVPLKTVAPDSMFIFKASNPIRRICHYVVNLRYFEMTILLVIVASSIALAAEDPVCTNSDRNKVLRYFDYVFTGVFTFEMIIKMIDQGLILHDGSYFRDMWNLLDFIVVVGALIAFALTNNKGRDIKTIKSLRVLRVLRPLKTIKRLPKLKAVFDCVVTSLKNVFNILIVYQLFMFIFAVIAVQLFKGKFFFCTDSSMKTEKECR</sequence>
<keyword evidence="7" id="KW-0851">Voltage-gated channel</keyword>
<dbReference type="Pfam" id="PF00520">
    <property type="entry name" value="Ion_trans"/>
    <property type="match status" value="1"/>
</dbReference>
<organism evidence="15 16">
    <name type="scientific">Ameca splendens</name>
    <dbReference type="NCBI Taxonomy" id="208324"/>
    <lineage>
        <taxon>Eukaryota</taxon>
        <taxon>Metazoa</taxon>
        <taxon>Chordata</taxon>
        <taxon>Craniata</taxon>
        <taxon>Vertebrata</taxon>
        <taxon>Euteleostomi</taxon>
        <taxon>Actinopterygii</taxon>
        <taxon>Neopterygii</taxon>
        <taxon>Teleostei</taxon>
        <taxon>Neoteleostei</taxon>
        <taxon>Acanthomorphata</taxon>
        <taxon>Ovalentaria</taxon>
        <taxon>Atherinomorphae</taxon>
        <taxon>Cyprinodontiformes</taxon>
        <taxon>Goodeidae</taxon>
        <taxon>Ameca</taxon>
    </lineage>
</organism>
<keyword evidence="11" id="KW-0407">Ion channel</keyword>
<keyword evidence="4" id="KW-0107">Calcium channel</keyword>
<dbReference type="Proteomes" id="UP001469553">
    <property type="component" value="Unassembled WGS sequence"/>
</dbReference>
<reference evidence="15 16" key="1">
    <citation type="submission" date="2021-06" db="EMBL/GenBank/DDBJ databases">
        <authorList>
            <person name="Palmer J.M."/>
        </authorList>
    </citation>
    <scope>NUCLEOTIDE SEQUENCE [LARGE SCALE GENOMIC DNA]</scope>
    <source>
        <strain evidence="15 16">AS_MEX2019</strain>
        <tissue evidence="15">Muscle</tissue>
    </source>
</reference>
<feature type="transmembrane region" description="Helical" evidence="13">
    <location>
        <begin position="189"/>
        <end position="205"/>
    </location>
</feature>
<dbReference type="Gene3D" id="1.10.287.70">
    <property type="match status" value="1"/>
</dbReference>
<evidence type="ECO:0000313" key="15">
    <source>
        <dbReference type="EMBL" id="MEQ2292914.1"/>
    </source>
</evidence>
<evidence type="ECO:0000256" key="12">
    <source>
        <dbReference type="SAM" id="MobiDB-lite"/>
    </source>
</evidence>